<dbReference type="InterPro" id="IPR039424">
    <property type="entry name" value="SBP_5"/>
</dbReference>
<organism evidence="2 3">
    <name type="scientific">Rosistilla oblonga</name>
    <dbReference type="NCBI Taxonomy" id="2527990"/>
    <lineage>
        <taxon>Bacteria</taxon>
        <taxon>Pseudomonadati</taxon>
        <taxon>Planctomycetota</taxon>
        <taxon>Planctomycetia</taxon>
        <taxon>Pirellulales</taxon>
        <taxon>Pirellulaceae</taxon>
        <taxon>Rosistilla</taxon>
    </lineage>
</organism>
<dbReference type="PANTHER" id="PTHR30290:SF83">
    <property type="entry name" value="ABC TRANSPORTER SUBSTRATE-BINDING PROTEIN"/>
    <property type="match status" value="1"/>
</dbReference>
<dbReference type="Gene3D" id="3.40.190.10">
    <property type="entry name" value="Periplasmic binding protein-like II"/>
    <property type="match status" value="1"/>
</dbReference>
<dbReference type="Gene3D" id="3.10.105.10">
    <property type="entry name" value="Dipeptide-binding Protein, Domain 3"/>
    <property type="match status" value="1"/>
</dbReference>
<sequence length="804" mass="90235">MANRAVQRFAKIMDLKFNTMPIPSLIDSRNRLASAWVLCLCVAMWFGSSPVAQAQNDAQGPVPTGMELLDVEPFDIVRFTEKAGGGAVRTIPFNFPNRKLPINPKGKLIMNLVGLEGTKYEADWKDIETIELWEKRLQAEVQKMIGEKRFDDAYPLLAILLRDYPQIEGLDQLRTDYMYRNAADSLKRGEYKHTLAMLESLRQHNPTFNTAIVLRVIGAVTDKLIQELVDGGQLEYAQKLHARLESDYPDGEISSIPKWADAFLKMATEKREAALAARKKGDMRAARALSRESYAIWPRIEGGKELIAQIDAEYPLVNVGVLQTATVFDPTRIDNWSARRAGRLLYRTLFEISGAGPEGGEYDFLFGDLEISDDRKELYFDIDLNELPPSLATANSFNVSELLMNRARPDHPDYSAPWAALLDRIEIPTLTKITAYLNRPHVVPHALLQRKIEGGVFEDKPGAPTGSYRFDLQKDGITRYIYTGTDLKEHQPREVVEIELADSGDAVSGLLRGELDVVDQLFPADADRLRQDPRVSVNNYPLPSVHMLVPCSDHHFLADRTFRRALLYGIDRETILSGELLANKSVQGCQVLSGPFPAGIELNDPLAYAYDETILPRPYEPRLGTLLITMAQQQAAALAKRNKEEPPELKPIRIGYPATDIANVACEAIKTQLSLLSGLEVETIKLPPGQTWPEPGQCDLVYVMASVWEPVADARRIVGPDGLAKSDSQLVGMGLRMLEMSKNWKDVRDGLRELHRISHHELPVLPLWQLVDSYAFRKDIRGVGRSNVTLYQSLDNWRLSSSTK</sequence>
<proteinExistence type="predicted"/>
<dbReference type="EMBL" id="CP036318">
    <property type="protein sequence ID" value="QDV56817.1"/>
    <property type="molecule type" value="Genomic_DNA"/>
</dbReference>
<keyword evidence="3" id="KW-1185">Reference proteome</keyword>
<accession>A0A518IUQ9</accession>
<dbReference type="Pfam" id="PF00496">
    <property type="entry name" value="SBP_bac_5"/>
    <property type="match status" value="1"/>
</dbReference>
<name>A0A518IUQ9_9BACT</name>
<evidence type="ECO:0000313" key="3">
    <source>
        <dbReference type="Proteomes" id="UP000316770"/>
    </source>
</evidence>
<evidence type="ECO:0000259" key="1">
    <source>
        <dbReference type="Pfam" id="PF00496"/>
    </source>
</evidence>
<feature type="domain" description="Solute-binding protein family 5" evidence="1">
    <location>
        <begin position="496"/>
        <end position="686"/>
    </location>
</feature>
<dbReference type="InterPro" id="IPR000914">
    <property type="entry name" value="SBP_5_dom"/>
</dbReference>
<dbReference type="GO" id="GO:0015833">
    <property type="term" value="P:peptide transport"/>
    <property type="evidence" value="ECO:0007669"/>
    <property type="project" value="TreeGrafter"/>
</dbReference>
<gene>
    <name evidence="2" type="ORF">Mal33_28170</name>
</gene>
<dbReference type="GO" id="GO:1904680">
    <property type="term" value="F:peptide transmembrane transporter activity"/>
    <property type="evidence" value="ECO:0007669"/>
    <property type="project" value="TreeGrafter"/>
</dbReference>
<reference evidence="2 3" key="1">
    <citation type="submission" date="2019-02" db="EMBL/GenBank/DDBJ databases">
        <title>Deep-cultivation of Planctomycetes and their phenomic and genomic characterization uncovers novel biology.</title>
        <authorList>
            <person name="Wiegand S."/>
            <person name="Jogler M."/>
            <person name="Boedeker C."/>
            <person name="Pinto D."/>
            <person name="Vollmers J."/>
            <person name="Rivas-Marin E."/>
            <person name="Kohn T."/>
            <person name="Peeters S.H."/>
            <person name="Heuer A."/>
            <person name="Rast P."/>
            <person name="Oberbeckmann S."/>
            <person name="Bunk B."/>
            <person name="Jeske O."/>
            <person name="Meyerdierks A."/>
            <person name="Storesund J.E."/>
            <person name="Kallscheuer N."/>
            <person name="Luecker S."/>
            <person name="Lage O.M."/>
            <person name="Pohl T."/>
            <person name="Merkel B.J."/>
            <person name="Hornburger P."/>
            <person name="Mueller R.-W."/>
            <person name="Bruemmer F."/>
            <person name="Labrenz M."/>
            <person name="Spormann A.M."/>
            <person name="Op den Camp H."/>
            <person name="Overmann J."/>
            <person name="Amann R."/>
            <person name="Jetten M.S.M."/>
            <person name="Mascher T."/>
            <person name="Medema M.H."/>
            <person name="Devos D.P."/>
            <person name="Kaster A.-K."/>
            <person name="Ovreas L."/>
            <person name="Rohde M."/>
            <person name="Galperin M.Y."/>
            <person name="Jogler C."/>
        </authorList>
    </citation>
    <scope>NUCLEOTIDE SEQUENCE [LARGE SCALE GENOMIC DNA]</scope>
    <source>
        <strain evidence="2 3">Mal33</strain>
    </source>
</reference>
<dbReference type="PANTHER" id="PTHR30290">
    <property type="entry name" value="PERIPLASMIC BINDING COMPONENT OF ABC TRANSPORTER"/>
    <property type="match status" value="1"/>
</dbReference>
<evidence type="ECO:0000313" key="2">
    <source>
        <dbReference type="EMBL" id="QDV56817.1"/>
    </source>
</evidence>
<dbReference type="SUPFAM" id="SSF53850">
    <property type="entry name" value="Periplasmic binding protein-like II"/>
    <property type="match status" value="1"/>
</dbReference>
<protein>
    <submittedName>
        <fullName evidence="2">Bacterial extracellular solute-binding protein, family 5 Middle</fullName>
    </submittedName>
</protein>
<dbReference type="Proteomes" id="UP000316770">
    <property type="component" value="Chromosome"/>
</dbReference>
<dbReference type="AlphaFoldDB" id="A0A518IUQ9"/>